<keyword evidence="2" id="KW-1185">Reference proteome</keyword>
<reference evidence="1" key="1">
    <citation type="submission" date="2020-04" db="EMBL/GenBank/DDBJ databases">
        <authorList>
            <person name="Hogendoorn C."/>
        </authorList>
    </citation>
    <scope>NUCLEOTIDE SEQUENCE</scope>
    <source>
        <strain evidence="1">FAVT5</strain>
    </source>
</reference>
<dbReference type="EMBL" id="LR792684">
    <property type="protein sequence ID" value="CAB3395607.1"/>
    <property type="molecule type" value="Genomic_DNA"/>
</dbReference>
<proteinExistence type="predicted"/>
<gene>
    <name evidence="1" type="ORF">FAVT5_3472</name>
</gene>
<evidence type="ECO:0000313" key="1">
    <source>
        <dbReference type="EMBL" id="CAB3395607.1"/>
    </source>
</evidence>
<protein>
    <submittedName>
        <fullName evidence="1">Uncharacterized protein</fullName>
    </submittedName>
</protein>
<name>A0ACA8ZDN7_9BACL</name>
<dbReference type="Proteomes" id="UP000501793">
    <property type="component" value="Chromosome"/>
</dbReference>
<sequence length="26" mass="3184">MSASRLPYEQQSWEEMRMLKIRSIRG</sequence>
<evidence type="ECO:0000313" key="2">
    <source>
        <dbReference type="Proteomes" id="UP000501793"/>
    </source>
</evidence>
<accession>A0ACA8ZDN7</accession>
<organism evidence="1 2">
    <name type="scientific">Kyrpidia spormannii</name>
    <dbReference type="NCBI Taxonomy" id="2055160"/>
    <lineage>
        <taxon>Bacteria</taxon>
        <taxon>Bacillati</taxon>
        <taxon>Bacillota</taxon>
        <taxon>Bacilli</taxon>
        <taxon>Bacillales</taxon>
        <taxon>Alicyclobacillaceae</taxon>
        <taxon>Kyrpidia</taxon>
    </lineage>
</organism>